<dbReference type="InterPro" id="IPR052043">
    <property type="entry name" value="PolySaccharide_Degr_Enz"/>
</dbReference>
<dbReference type="InterPro" id="IPR008928">
    <property type="entry name" value="6-hairpin_glycosidase_sf"/>
</dbReference>
<protein>
    <submittedName>
        <fullName evidence="3">Rhamnogalacturonyl hydrolase YesR</fullName>
    </submittedName>
</protein>
<keyword evidence="1 3" id="KW-0378">Hydrolase</keyword>
<dbReference type="Proteomes" id="UP000198356">
    <property type="component" value="Unassembled WGS sequence"/>
</dbReference>
<dbReference type="GO" id="GO:0005975">
    <property type="term" value="P:carbohydrate metabolic process"/>
    <property type="evidence" value="ECO:0007669"/>
    <property type="project" value="InterPro"/>
</dbReference>
<dbReference type="Pfam" id="PF07470">
    <property type="entry name" value="Glyco_hydro_88"/>
    <property type="match status" value="1"/>
</dbReference>
<gene>
    <name evidence="3" type="ORF">SAMN05421770_10591</name>
</gene>
<dbReference type="AlphaFoldDB" id="A0A239KR57"/>
<dbReference type="GO" id="GO:0016787">
    <property type="term" value="F:hydrolase activity"/>
    <property type="evidence" value="ECO:0007669"/>
    <property type="project" value="UniProtKB-KW"/>
</dbReference>
<evidence type="ECO:0000313" key="4">
    <source>
        <dbReference type="Proteomes" id="UP000198356"/>
    </source>
</evidence>
<evidence type="ECO:0000256" key="2">
    <source>
        <dbReference type="SAM" id="SignalP"/>
    </source>
</evidence>
<reference evidence="3 4" key="1">
    <citation type="submission" date="2017-06" db="EMBL/GenBank/DDBJ databases">
        <authorList>
            <person name="Kim H.J."/>
            <person name="Triplett B.A."/>
        </authorList>
    </citation>
    <scope>NUCLEOTIDE SEQUENCE [LARGE SCALE GENOMIC DNA]</scope>
    <source>
        <strain evidence="3 4">DSM 18704</strain>
    </source>
</reference>
<dbReference type="PROSITE" id="PS51318">
    <property type="entry name" value="TAT"/>
    <property type="match status" value="1"/>
</dbReference>
<evidence type="ECO:0000313" key="3">
    <source>
        <dbReference type="EMBL" id="SNT19684.1"/>
    </source>
</evidence>
<dbReference type="PANTHER" id="PTHR33886:SF8">
    <property type="entry name" value="UNSATURATED RHAMNOGALACTURONAN HYDROLASE (EUROFUNG)"/>
    <property type="match status" value="1"/>
</dbReference>
<dbReference type="SUPFAM" id="SSF48208">
    <property type="entry name" value="Six-hairpin glycosidases"/>
    <property type="match status" value="1"/>
</dbReference>
<keyword evidence="2" id="KW-0732">Signal</keyword>
<dbReference type="EMBL" id="FZOU01000005">
    <property type="protein sequence ID" value="SNT19684.1"/>
    <property type="molecule type" value="Genomic_DNA"/>
</dbReference>
<dbReference type="Gene3D" id="1.50.10.10">
    <property type="match status" value="1"/>
</dbReference>
<organism evidence="3 4">
    <name type="scientific">Granulicella rosea</name>
    <dbReference type="NCBI Taxonomy" id="474952"/>
    <lineage>
        <taxon>Bacteria</taxon>
        <taxon>Pseudomonadati</taxon>
        <taxon>Acidobacteriota</taxon>
        <taxon>Terriglobia</taxon>
        <taxon>Terriglobales</taxon>
        <taxon>Acidobacteriaceae</taxon>
        <taxon>Granulicella</taxon>
    </lineage>
</organism>
<dbReference type="InterPro" id="IPR010905">
    <property type="entry name" value="Glyco_hydro_88"/>
</dbReference>
<dbReference type="PANTHER" id="PTHR33886">
    <property type="entry name" value="UNSATURATED RHAMNOGALACTURONAN HYDROLASE (EUROFUNG)"/>
    <property type="match status" value="1"/>
</dbReference>
<dbReference type="InterPro" id="IPR012341">
    <property type="entry name" value="6hp_glycosidase-like_sf"/>
</dbReference>
<feature type="chain" id="PRO_5013280639" evidence="2">
    <location>
        <begin position="30"/>
        <end position="415"/>
    </location>
</feature>
<name>A0A239KR57_9BACT</name>
<dbReference type="RefSeq" id="WP_089409176.1">
    <property type="nucleotide sequence ID" value="NZ_FZOU01000005.1"/>
</dbReference>
<dbReference type="InterPro" id="IPR006311">
    <property type="entry name" value="TAT_signal"/>
</dbReference>
<feature type="signal peptide" evidence="2">
    <location>
        <begin position="1"/>
        <end position="29"/>
    </location>
</feature>
<accession>A0A239KR57</accession>
<dbReference type="OrthoDB" id="258246at2"/>
<sequence length="415" mass="46277">MTTTKTLLRRTVLGSAAALIFAGTMQAQAPSYPEPTPAMQAGIDKDAKRHFGDAPLDGGPLATDLSAKIEPAAIDAAVRKVADWELKTWQPYFEGERVWTWSVLYSGFIAVADSTGDAKYRDAMTKMSKHFNYEIKDQYPNADAQSIGQTYVELYLKSGKKDKSMIEPTKASLEQVIGLDTLKPGDPRIPWWWCDALFMAPPLWARMTAATGDPKYLNYLDKQWHVTYDRLWDKEEHLYARDESYIPKRGPSGKKIFWSRGEGWVMGGLARTLEYMPKDDPRRAFYVKQLQEMAARVAELQGADGQWHADLLDPKDYPLAEVSGASLMVFGLAYGVNEGILDAKVYKPVIERGWAGILTHVYADGRLGCIQQTGAEPAFYRPTASYDYGVGGYLLAGAELKRMASMPSNGKPSKR</sequence>
<evidence type="ECO:0000256" key="1">
    <source>
        <dbReference type="ARBA" id="ARBA00022801"/>
    </source>
</evidence>
<keyword evidence="4" id="KW-1185">Reference proteome</keyword>
<proteinExistence type="predicted"/>